<feature type="domain" description="Transposase Tn5-like N-terminal" evidence="1">
    <location>
        <begin position="10"/>
        <end position="68"/>
    </location>
</feature>
<dbReference type="Pfam" id="PF14706">
    <property type="entry name" value="Tnp_DNA_bind"/>
    <property type="match status" value="1"/>
</dbReference>
<dbReference type="InterPro" id="IPR014737">
    <property type="entry name" value="Transposase_Tn5-like_C"/>
</dbReference>
<dbReference type="RefSeq" id="WP_175233309.1">
    <property type="nucleotide sequence ID" value="NZ_CADIKH010000188.1"/>
</dbReference>
<dbReference type="Gene3D" id="3.90.350.10">
    <property type="entry name" value="Transposase Inhibitor Protein From Tn5, Chain A, domain 1"/>
    <property type="match status" value="1"/>
</dbReference>
<sequence length="475" mass="53898">MAGKRQADERAWFEKEVEASEFQDARLRKRFGVVLEQLWSGMGQTIPFACQDWASTKAAYRFLSNDRVSEQDILSGHFQASAGRFKATQGPILILQDTTTFSYQRERPELIGYTGKTSVPRGKHGLLTPLTQCGVLMHSSLVVTSEGLPLGLAAVKFWTRSRFKGTTALKRHINPTRVPIEEKESYRWLENMRQSTALLDDPVRCIHVGDRESDIYELFCTAHDLCTYFLVRTCVDRLAGDGQHTIAHEMEQVKVKGLHRVELRDAKGRATLATLEIRYQQMTVLPPIGKQDRYPALQLTVIHAHERDVPPGRAGIEWKLLTNLPVRSRAQAIEKLDWYAMRWKIETFHKILKSGCKAEDSKLRTADRLANLISVFCILSWRIFWLTMVSRCAPQAAPDTVFTSTEIELLERLVPDLPLTAQAPPLLRNLIKVARLGGYLARASDPPPGNTVMWRGMQRFTDIQLGYELALNRSG</sequence>
<dbReference type="PANTHER" id="PTHR37319:SF1">
    <property type="entry name" value="TRANSPOSASE TN5 DIMERISATION DOMAIN-CONTAINING PROTEIN"/>
    <property type="match status" value="1"/>
</dbReference>
<name>A0A6J5F912_9BURK</name>
<dbReference type="InterPro" id="IPR014735">
    <property type="entry name" value="Transposase_Tn5-like_N"/>
</dbReference>
<dbReference type="Proteomes" id="UP000494363">
    <property type="component" value="Unassembled WGS sequence"/>
</dbReference>
<dbReference type="SUPFAM" id="SSF53098">
    <property type="entry name" value="Ribonuclease H-like"/>
    <property type="match status" value="1"/>
</dbReference>
<keyword evidence="3" id="KW-1185">Reference proteome</keyword>
<dbReference type="AlphaFoldDB" id="A0A6J5F912"/>
<dbReference type="Gene3D" id="1.10.740.10">
    <property type="entry name" value="Transferase Inhibitor Protein From Tn5, Chain"/>
    <property type="match status" value="1"/>
</dbReference>
<evidence type="ECO:0000313" key="3">
    <source>
        <dbReference type="Proteomes" id="UP000494363"/>
    </source>
</evidence>
<evidence type="ECO:0000259" key="1">
    <source>
        <dbReference type="Pfam" id="PF14706"/>
    </source>
</evidence>
<dbReference type="InterPro" id="IPR038215">
    <property type="entry name" value="TN5-like_N_sf"/>
</dbReference>
<protein>
    <submittedName>
        <fullName evidence="2">IS4 family transposase ISPye60</fullName>
    </submittedName>
</protein>
<dbReference type="InterPro" id="IPR054836">
    <property type="entry name" value="Tn5_transposase"/>
</dbReference>
<dbReference type="NCBIfam" id="NF033590">
    <property type="entry name" value="transpos_IS4_3"/>
    <property type="match status" value="1"/>
</dbReference>
<proteinExistence type="predicted"/>
<dbReference type="Gene3D" id="1.10.246.40">
    <property type="entry name" value="Tn5 transposase, domain 1"/>
    <property type="match status" value="1"/>
</dbReference>
<dbReference type="PANTHER" id="PTHR37319">
    <property type="entry name" value="TRANSPOSASE"/>
    <property type="match status" value="1"/>
</dbReference>
<dbReference type="InterPro" id="IPR047768">
    <property type="entry name" value="Tn5p-like"/>
</dbReference>
<dbReference type="EMBL" id="CADIKH010000188">
    <property type="protein sequence ID" value="CAB3774863.1"/>
    <property type="molecule type" value="Genomic_DNA"/>
</dbReference>
<evidence type="ECO:0000313" key="2">
    <source>
        <dbReference type="EMBL" id="CAB3774863.1"/>
    </source>
</evidence>
<reference evidence="2 3" key="1">
    <citation type="submission" date="2020-04" db="EMBL/GenBank/DDBJ databases">
        <authorList>
            <person name="De Canck E."/>
        </authorList>
    </citation>
    <scope>NUCLEOTIDE SEQUENCE [LARGE SCALE GENOMIC DNA]</scope>
    <source>
        <strain evidence="2 3">LMG 29542</strain>
    </source>
</reference>
<organism evidence="2 3">
    <name type="scientific">Paraburkholderia humisilvae</name>
    <dbReference type="NCBI Taxonomy" id="627669"/>
    <lineage>
        <taxon>Bacteria</taxon>
        <taxon>Pseudomonadati</taxon>
        <taxon>Pseudomonadota</taxon>
        <taxon>Betaproteobacteria</taxon>
        <taxon>Burkholderiales</taxon>
        <taxon>Burkholderiaceae</taxon>
        <taxon>Paraburkholderia</taxon>
    </lineage>
</organism>
<dbReference type="InterPro" id="IPR012337">
    <property type="entry name" value="RNaseH-like_sf"/>
</dbReference>
<accession>A0A6J5F912</accession>
<gene>
    <name evidence="2" type="ORF">LMG29542_08245</name>
</gene>